<proteinExistence type="predicted"/>
<dbReference type="Proteomes" id="UP001055879">
    <property type="component" value="Linkage Group LG03"/>
</dbReference>
<protein>
    <submittedName>
        <fullName evidence="1">Uncharacterized protein</fullName>
    </submittedName>
</protein>
<reference evidence="1 2" key="2">
    <citation type="journal article" date="2022" name="Mol. Ecol. Resour.">
        <title>The genomes of chicory, endive, great burdock and yacon provide insights into Asteraceae paleo-polyploidization history and plant inulin production.</title>
        <authorList>
            <person name="Fan W."/>
            <person name="Wang S."/>
            <person name="Wang H."/>
            <person name="Wang A."/>
            <person name="Jiang F."/>
            <person name="Liu H."/>
            <person name="Zhao H."/>
            <person name="Xu D."/>
            <person name="Zhang Y."/>
        </authorList>
    </citation>
    <scope>NUCLEOTIDE SEQUENCE [LARGE SCALE GENOMIC DNA]</scope>
    <source>
        <strain evidence="2">cv. Niubang</strain>
    </source>
</reference>
<accession>A0ACB9DIJ0</accession>
<reference evidence="2" key="1">
    <citation type="journal article" date="2022" name="Mol. Ecol. Resour.">
        <title>The genomes of chicory, endive, great burdock and yacon provide insights into Asteraceae palaeo-polyploidization history and plant inulin production.</title>
        <authorList>
            <person name="Fan W."/>
            <person name="Wang S."/>
            <person name="Wang H."/>
            <person name="Wang A."/>
            <person name="Jiang F."/>
            <person name="Liu H."/>
            <person name="Zhao H."/>
            <person name="Xu D."/>
            <person name="Zhang Y."/>
        </authorList>
    </citation>
    <scope>NUCLEOTIDE SEQUENCE [LARGE SCALE GENOMIC DNA]</scope>
    <source>
        <strain evidence="2">cv. Niubang</strain>
    </source>
</reference>
<keyword evidence="2" id="KW-1185">Reference proteome</keyword>
<organism evidence="1 2">
    <name type="scientific">Arctium lappa</name>
    <name type="common">Greater burdock</name>
    <name type="synonym">Lappa major</name>
    <dbReference type="NCBI Taxonomy" id="4217"/>
    <lineage>
        <taxon>Eukaryota</taxon>
        <taxon>Viridiplantae</taxon>
        <taxon>Streptophyta</taxon>
        <taxon>Embryophyta</taxon>
        <taxon>Tracheophyta</taxon>
        <taxon>Spermatophyta</taxon>
        <taxon>Magnoliopsida</taxon>
        <taxon>eudicotyledons</taxon>
        <taxon>Gunneridae</taxon>
        <taxon>Pentapetalae</taxon>
        <taxon>asterids</taxon>
        <taxon>campanulids</taxon>
        <taxon>Asterales</taxon>
        <taxon>Asteraceae</taxon>
        <taxon>Carduoideae</taxon>
        <taxon>Cardueae</taxon>
        <taxon>Arctiinae</taxon>
        <taxon>Arctium</taxon>
    </lineage>
</organism>
<sequence>MRTSNQTKPAETNDDGDRWCRAVAMGTVKLEIDLNLHPVSSIRSWKSISTRKQLNIVRGSTQSAITMESQLVLGVNEVTSSEAFGEGNYKLVPWISWDDWSFVRESLFSSSPGSINLALRRISAWRSRGCLPVVIEITASIIEIQQKDSFFRDGLFVSDILEEDMLTMLYCMAIMRLVNGIVEKTRKKHEVSIAEAADVIGIPRMLIDIRHECSHRDLPSLRLVRLASTKALDWLKAYYWEPQRMAISYPSDRTANCRKEIKSMIHELVFSLDVKKASRSGSSVVKGKRIKYCEHLCGRSKFLSLMAVKIQSSKPSGSKKHINKALKNLLKLYSSFPSEVVSILLEFLLKALESADVLELPDSSRVSNSGAHNTRLDDWKALVMKLSNKEPEMLLSLLKVVLQMIETREALKNDAGEHLKPEYNSGFHEADHLSCLFEWLVGNLKDLKTFRRKITTAGTVGLPNKKSLSKSALVHLLRKCLMVSSLGNNHLTTAASVLAQRAGNQALVVKLNKLSSLHASNTDSIKEPIIDSESFYNLQENSIREAANNLDLLFKQKLSQKSNLKTAVKTKGMKWSAAKSWKPCPIGMLPSDLGSSGVVPVLDDQKEEEVNEKVEVKHCGGKREADGVLENSDVKKLKESKSIDDDDDDEVVEEEEDRLSKNGLMIGGGVWKRVTEHELINMASGVRILV</sequence>
<gene>
    <name evidence="1" type="ORF">L6452_08917</name>
</gene>
<comment type="caution">
    <text evidence="1">The sequence shown here is derived from an EMBL/GenBank/DDBJ whole genome shotgun (WGS) entry which is preliminary data.</text>
</comment>
<evidence type="ECO:0000313" key="2">
    <source>
        <dbReference type="Proteomes" id="UP001055879"/>
    </source>
</evidence>
<dbReference type="EMBL" id="CM042049">
    <property type="protein sequence ID" value="KAI3746483.1"/>
    <property type="molecule type" value="Genomic_DNA"/>
</dbReference>
<evidence type="ECO:0000313" key="1">
    <source>
        <dbReference type="EMBL" id="KAI3746483.1"/>
    </source>
</evidence>
<name>A0ACB9DIJ0_ARCLA</name>